<evidence type="ECO:0000259" key="5">
    <source>
        <dbReference type="Pfam" id="PF01915"/>
    </source>
</evidence>
<dbReference type="Pfam" id="PF00933">
    <property type="entry name" value="Glyco_hydro_3"/>
    <property type="match status" value="1"/>
</dbReference>
<dbReference type="KEGG" id="hoh:Hoch_2072"/>
<dbReference type="InterPro" id="IPR001764">
    <property type="entry name" value="Glyco_hydro_3_N"/>
</dbReference>
<dbReference type="Gene3D" id="3.20.20.300">
    <property type="entry name" value="Glycoside hydrolase, family 3, N-terminal domain"/>
    <property type="match status" value="1"/>
</dbReference>
<name>D0LG15_HALO1</name>
<keyword evidence="3" id="KW-0732">Signal</keyword>
<dbReference type="GO" id="GO:0008422">
    <property type="term" value="F:beta-glucosidase activity"/>
    <property type="evidence" value="ECO:0007669"/>
    <property type="project" value="TreeGrafter"/>
</dbReference>
<keyword evidence="1 7" id="KW-0378">Hydrolase</keyword>
<dbReference type="SUPFAM" id="SSF49785">
    <property type="entry name" value="Galactose-binding domain-like"/>
    <property type="match status" value="1"/>
</dbReference>
<dbReference type="InterPro" id="IPR008979">
    <property type="entry name" value="Galactose-bd-like_sf"/>
</dbReference>
<dbReference type="PANTHER" id="PTHR30620:SF77">
    <property type="entry name" value="LYSOSOMAL BETA GLUCOSIDASE-LIKE"/>
    <property type="match status" value="1"/>
</dbReference>
<feature type="domain" description="ExoP galactose-binding-like" evidence="6">
    <location>
        <begin position="738"/>
        <end position="865"/>
    </location>
</feature>
<proteinExistence type="predicted"/>
<organism evidence="7 8">
    <name type="scientific">Haliangium ochraceum (strain DSM 14365 / JCM 11303 / SMP-2)</name>
    <dbReference type="NCBI Taxonomy" id="502025"/>
    <lineage>
        <taxon>Bacteria</taxon>
        <taxon>Pseudomonadati</taxon>
        <taxon>Myxococcota</taxon>
        <taxon>Polyangia</taxon>
        <taxon>Haliangiales</taxon>
        <taxon>Kofleriaceae</taxon>
        <taxon>Haliangium</taxon>
    </lineage>
</organism>
<dbReference type="InterPro" id="IPR002772">
    <property type="entry name" value="Glyco_hydro_3_C"/>
</dbReference>
<protein>
    <submittedName>
        <fullName evidence="7">Glycoside hydrolase family 3 domain protein</fullName>
    </submittedName>
</protein>
<evidence type="ECO:0000259" key="6">
    <source>
        <dbReference type="Pfam" id="PF18559"/>
    </source>
</evidence>
<evidence type="ECO:0000313" key="7">
    <source>
        <dbReference type="EMBL" id="ACY14617.1"/>
    </source>
</evidence>
<dbReference type="RefSeq" id="WP_012827225.1">
    <property type="nucleotide sequence ID" value="NC_013440.1"/>
</dbReference>
<evidence type="ECO:0000256" key="2">
    <source>
        <dbReference type="SAM" id="MobiDB-lite"/>
    </source>
</evidence>
<dbReference type="Gene3D" id="3.40.50.1700">
    <property type="entry name" value="Glycoside hydrolase family 3 C-terminal domain"/>
    <property type="match status" value="1"/>
</dbReference>
<dbReference type="GO" id="GO:0009251">
    <property type="term" value="P:glucan catabolic process"/>
    <property type="evidence" value="ECO:0007669"/>
    <property type="project" value="TreeGrafter"/>
</dbReference>
<evidence type="ECO:0000256" key="3">
    <source>
        <dbReference type="SAM" id="SignalP"/>
    </source>
</evidence>
<dbReference type="CAZy" id="GH3">
    <property type="family name" value="Glycoside Hydrolase Family 3"/>
</dbReference>
<dbReference type="Pfam" id="PF18559">
    <property type="entry name" value="Exop_C"/>
    <property type="match status" value="1"/>
</dbReference>
<dbReference type="InterPro" id="IPR017853">
    <property type="entry name" value="GH"/>
</dbReference>
<dbReference type="AlphaFoldDB" id="D0LG15"/>
<dbReference type="InterPro" id="IPR051915">
    <property type="entry name" value="Cellulose_Degrad_GH3"/>
</dbReference>
<accession>D0LG15</accession>
<dbReference type="PRINTS" id="PR00133">
    <property type="entry name" value="GLHYDRLASE3"/>
</dbReference>
<dbReference type="STRING" id="502025.Hoch_2072"/>
<keyword evidence="8" id="KW-1185">Reference proteome</keyword>
<dbReference type="OrthoDB" id="9781691at2"/>
<evidence type="ECO:0000259" key="4">
    <source>
        <dbReference type="Pfam" id="PF00933"/>
    </source>
</evidence>
<feature type="chain" id="PRO_5003011328" evidence="3">
    <location>
        <begin position="22"/>
        <end position="900"/>
    </location>
</feature>
<feature type="domain" description="Glycoside hydrolase family 3 N-terminal" evidence="4">
    <location>
        <begin position="81"/>
        <end position="408"/>
    </location>
</feature>
<dbReference type="PANTHER" id="PTHR30620">
    <property type="entry name" value="PERIPLASMIC BETA-GLUCOSIDASE-RELATED"/>
    <property type="match status" value="1"/>
</dbReference>
<dbReference type="SUPFAM" id="SSF52279">
    <property type="entry name" value="Beta-D-glucan exohydrolase, C-terminal domain"/>
    <property type="match status" value="1"/>
</dbReference>
<dbReference type="InterPro" id="IPR036962">
    <property type="entry name" value="Glyco_hydro_3_N_sf"/>
</dbReference>
<feature type="domain" description="Glycoside hydrolase family 3 C-terminal" evidence="5">
    <location>
        <begin position="456"/>
        <end position="673"/>
    </location>
</feature>
<dbReference type="InterPro" id="IPR036881">
    <property type="entry name" value="Glyco_hydro_3_C_sf"/>
</dbReference>
<dbReference type="Gene3D" id="2.60.120.430">
    <property type="entry name" value="Galactose-binding lectin"/>
    <property type="match status" value="1"/>
</dbReference>
<reference evidence="7 8" key="1">
    <citation type="journal article" date="2010" name="Stand. Genomic Sci.">
        <title>Complete genome sequence of Haliangium ochraceum type strain (SMP-2).</title>
        <authorList>
            <consortium name="US DOE Joint Genome Institute (JGI-PGF)"/>
            <person name="Ivanova N."/>
            <person name="Daum C."/>
            <person name="Lang E."/>
            <person name="Abt B."/>
            <person name="Kopitz M."/>
            <person name="Saunders E."/>
            <person name="Lapidus A."/>
            <person name="Lucas S."/>
            <person name="Glavina Del Rio T."/>
            <person name="Nolan M."/>
            <person name="Tice H."/>
            <person name="Copeland A."/>
            <person name="Cheng J.F."/>
            <person name="Chen F."/>
            <person name="Bruce D."/>
            <person name="Goodwin L."/>
            <person name="Pitluck S."/>
            <person name="Mavromatis K."/>
            <person name="Pati A."/>
            <person name="Mikhailova N."/>
            <person name="Chen A."/>
            <person name="Palaniappan K."/>
            <person name="Land M."/>
            <person name="Hauser L."/>
            <person name="Chang Y.J."/>
            <person name="Jeffries C.D."/>
            <person name="Detter J.C."/>
            <person name="Brettin T."/>
            <person name="Rohde M."/>
            <person name="Goker M."/>
            <person name="Bristow J."/>
            <person name="Markowitz V."/>
            <person name="Eisen J.A."/>
            <person name="Hugenholtz P."/>
            <person name="Kyrpides N.C."/>
            <person name="Klenk H.P."/>
        </authorList>
    </citation>
    <scope>NUCLEOTIDE SEQUENCE [LARGE SCALE GENOMIC DNA]</scope>
    <source>
        <strain evidence="8">DSM 14365 / CIP 107738 / JCM 11303 / AJ 13395 / SMP-2</strain>
    </source>
</reference>
<dbReference type="eggNOG" id="COG1472">
    <property type="taxonomic scope" value="Bacteria"/>
</dbReference>
<gene>
    <name evidence="7" type="ordered locus">Hoch_2072</name>
</gene>
<dbReference type="Pfam" id="PF01915">
    <property type="entry name" value="Glyco_hydro_3_C"/>
    <property type="match status" value="1"/>
</dbReference>
<dbReference type="InterPro" id="IPR041443">
    <property type="entry name" value="Exop_C"/>
</dbReference>
<feature type="region of interest" description="Disordered" evidence="2">
    <location>
        <begin position="680"/>
        <end position="700"/>
    </location>
</feature>
<evidence type="ECO:0000256" key="1">
    <source>
        <dbReference type="ARBA" id="ARBA00022801"/>
    </source>
</evidence>
<dbReference type="PROSITE" id="PS51257">
    <property type="entry name" value="PROKAR_LIPOPROTEIN"/>
    <property type="match status" value="1"/>
</dbReference>
<dbReference type="SUPFAM" id="SSF51445">
    <property type="entry name" value="(Trans)glycosidases"/>
    <property type="match status" value="1"/>
</dbReference>
<dbReference type="HOGENOM" id="CLU_004542_9_1_7"/>
<dbReference type="EMBL" id="CP001804">
    <property type="protein sequence ID" value="ACY14617.1"/>
    <property type="molecule type" value="Genomic_DNA"/>
</dbReference>
<evidence type="ECO:0000313" key="8">
    <source>
        <dbReference type="Proteomes" id="UP000001880"/>
    </source>
</evidence>
<feature type="signal peptide" evidence="3">
    <location>
        <begin position="1"/>
        <end position="21"/>
    </location>
</feature>
<sequence length="900" mass="95171">MKFRNSMLALLLLAPAGSVSCGDNNSPGTPVDAAPPVTDPDAAADIDAGVAPVEWPDLVSEIPRDEEIENAVTDLLAQMSLAQKVGQMVQPEIQSIDPDQVKEFHIGSVLNGGGSWPGANKDSTVADWVTLADAYYDASMETDPDDAAAFLPIPIIWGSDAVHGHSNVIGATLFPHNIGLGAARDPDLIQRIAEITAAEVSVTGLDWTFAPTVAVVRDDRWGRTYEGFSEDPEIVRDYAGKIVRGVQGDPQGDNLFGEGHIISTAKHFLGDGGTTNGKDQGNTEVSEQELLDIHAQGYVSAIPAGTQSVMVSFSSWNGDKMHGSKYLITDVLKGTMNFDGFVISDWNGHGQVPGCSDNDCPAAINAGIDMIMVPYDWEAFISNTIAAVEAGDIPMERIDDAVRRILRVKMRFGLLGPKADAANKGKPSTRPLAGNTDILGSDEHRAVAREAVRKSLVLLKNDGDVLPLADTANVLVAGKTADHIGNQSGGWTITWQGTGNENADFPGATSIFAGLEAALSASGGSATLRTVGAAPAPAGTYDAIIAVIGETPYAEGQGDISPLETLEHAKLNPEDLELLEALRTENPDVPIITVFVSGRPLWVNKELNLSDAFVAAWLPGSEGGGVADVLTGEYDFHGKLSYSWPVSDCQTQINRGGPNVDDALFAYGYGLTYEDSVELGDELSEETSEQGCDAPPPGGGGTTDQVLNLFTSGANRGNFVLRMGGPSNWGGVPVEPGSTLDELAFTRVDGEVQESAVQFTWNGTAQVYSQTSDSAGVDLRAYANSNSTLFFRIRRDTAIDSATVMNLSTHCVYPCLGEVPLLATVQAMPLGEWQEVRVPVSCLVADGLDPMIVNTPFLLYADGDFGTTPITLSIEDMRWEPNTADQAPACGSFQAAGASQ</sequence>
<dbReference type="Proteomes" id="UP000001880">
    <property type="component" value="Chromosome"/>
</dbReference>